<proteinExistence type="inferred from homology"/>
<evidence type="ECO:0000256" key="4">
    <source>
        <dbReference type="SAM" id="Phobius"/>
    </source>
</evidence>
<name>A0ABD2W391_9HYME</name>
<evidence type="ECO:0000313" key="6">
    <source>
        <dbReference type="EMBL" id="KAL3387448.1"/>
    </source>
</evidence>
<dbReference type="InterPro" id="IPR002213">
    <property type="entry name" value="UDP_glucos_trans"/>
</dbReference>
<dbReference type="SUPFAM" id="SSF53756">
    <property type="entry name" value="UDP-Glycosyltransferase/glycogen phosphorylase"/>
    <property type="match status" value="2"/>
</dbReference>
<dbReference type="GO" id="GO:0016757">
    <property type="term" value="F:glycosyltransferase activity"/>
    <property type="evidence" value="ECO:0007669"/>
    <property type="project" value="UniProtKB-KW"/>
</dbReference>
<dbReference type="PANTHER" id="PTHR48043:SF145">
    <property type="entry name" value="FI06409P-RELATED"/>
    <property type="match status" value="1"/>
</dbReference>
<dbReference type="Pfam" id="PF00201">
    <property type="entry name" value="UDPGT"/>
    <property type="match status" value="2"/>
</dbReference>
<dbReference type="FunFam" id="3.40.50.2000:FF:000050">
    <property type="entry name" value="UDP-glucuronosyltransferase"/>
    <property type="match status" value="2"/>
</dbReference>
<keyword evidence="4" id="KW-0472">Membrane</keyword>
<evidence type="ECO:0000256" key="1">
    <source>
        <dbReference type="ARBA" id="ARBA00009995"/>
    </source>
</evidence>
<dbReference type="InterPro" id="IPR035595">
    <property type="entry name" value="UDP_glycos_trans_CS"/>
</dbReference>
<dbReference type="EMBL" id="JBJJXI010000137">
    <property type="protein sequence ID" value="KAL3387448.1"/>
    <property type="molecule type" value="Genomic_DNA"/>
</dbReference>
<dbReference type="CDD" id="cd03784">
    <property type="entry name" value="GT1_Gtf-like"/>
    <property type="match status" value="2"/>
</dbReference>
<evidence type="ECO:0000313" key="7">
    <source>
        <dbReference type="Proteomes" id="UP001627154"/>
    </source>
</evidence>
<dbReference type="Proteomes" id="UP001627154">
    <property type="component" value="Unassembled WGS sequence"/>
</dbReference>
<keyword evidence="3" id="KW-0808">Transferase</keyword>
<feature type="chain" id="PRO_5044751637" description="UDP-glycosyltransferases domain-containing protein" evidence="5">
    <location>
        <begin position="27"/>
        <end position="1010"/>
    </location>
</feature>
<keyword evidence="4" id="KW-1133">Transmembrane helix</keyword>
<organism evidence="6 7">
    <name type="scientific">Trichogramma kaykai</name>
    <dbReference type="NCBI Taxonomy" id="54128"/>
    <lineage>
        <taxon>Eukaryota</taxon>
        <taxon>Metazoa</taxon>
        <taxon>Ecdysozoa</taxon>
        <taxon>Arthropoda</taxon>
        <taxon>Hexapoda</taxon>
        <taxon>Insecta</taxon>
        <taxon>Pterygota</taxon>
        <taxon>Neoptera</taxon>
        <taxon>Endopterygota</taxon>
        <taxon>Hymenoptera</taxon>
        <taxon>Apocrita</taxon>
        <taxon>Proctotrupomorpha</taxon>
        <taxon>Chalcidoidea</taxon>
        <taxon>Trichogrammatidae</taxon>
        <taxon>Trichogramma</taxon>
    </lineage>
</organism>
<feature type="signal peptide" evidence="5">
    <location>
        <begin position="1"/>
        <end position="26"/>
    </location>
</feature>
<feature type="transmembrane region" description="Helical" evidence="4">
    <location>
        <begin position="967"/>
        <end position="993"/>
    </location>
</feature>
<evidence type="ECO:0008006" key="8">
    <source>
        <dbReference type="Google" id="ProtNLM"/>
    </source>
</evidence>
<protein>
    <recommendedName>
        <fullName evidence="8">UDP-glycosyltransferases domain-containing protein</fullName>
    </recommendedName>
</protein>
<dbReference type="AlphaFoldDB" id="A0ABD2W391"/>
<evidence type="ECO:0000256" key="3">
    <source>
        <dbReference type="ARBA" id="ARBA00022679"/>
    </source>
</evidence>
<keyword evidence="4" id="KW-0812">Transmembrane</keyword>
<reference evidence="6 7" key="1">
    <citation type="journal article" date="2024" name="bioRxiv">
        <title>A reference genome for Trichogramma kaykai: A tiny desert-dwelling parasitoid wasp with competing sex-ratio distorters.</title>
        <authorList>
            <person name="Culotta J."/>
            <person name="Lindsey A.R."/>
        </authorList>
    </citation>
    <scope>NUCLEOTIDE SEQUENCE [LARGE SCALE GENOMIC DNA]</scope>
    <source>
        <strain evidence="6 7">KSX58</strain>
    </source>
</reference>
<comment type="similarity">
    <text evidence="1">Belongs to the UDP-glycosyltransferase family.</text>
</comment>
<accession>A0ABD2W391</accession>
<evidence type="ECO:0000256" key="2">
    <source>
        <dbReference type="ARBA" id="ARBA00022676"/>
    </source>
</evidence>
<keyword evidence="7" id="KW-1185">Reference proteome</keyword>
<comment type="caution">
    <text evidence="6">The sequence shown here is derived from an EMBL/GenBank/DDBJ whole genome shotgun (WGS) entry which is preliminary data.</text>
</comment>
<keyword evidence="5" id="KW-0732">Signal</keyword>
<gene>
    <name evidence="6" type="ORF">TKK_017373</name>
</gene>
<evidence type="ECO:0000256" key="5">
    <source>
        <dbReference type="SAM" id="SignalP"/>
    </source>
</evidence>
<keyword evidence="2" id="KW-0328">Glycosyltransferase</keyword>
<dbReference type="InterPro" id="IPR050271">
    <property type="entry name" value="UDP-glycosyltransferase"/>
</dbReference>
<dbReference type="PROSITE" id="PS00375">
    <property type="entry name" value="UDPGT"/>
    <property type="match status" value="2"/>
</dbReference>
<dbReference type="Gene3D" id="3.40.50.2000">
    <property type="entry name" value="Glycogen Phosphorylase B"/>
    <property type="match status" value="2"/>
</dbReference>
<sequence length="1010" mass="114315">MQSILKFAGLCLLMTLLIGNVPLVNSLRILGIFPLQGKSHFVMSEALMKGLAAKGHQVDVYGHFPLKKSIPNYTDYSLAGTLPAFANNMTYEFMESFSKRISMKQMLEIVGEPICDLLNLPIFQKLLKDPPKYDLVIVEIFMFNCYLGWGPYLKVPMIAVSTTTLFDWMNEALGNPWNLAAEPSSFSQSIPPMSFLERVDNFLFSNYLTLMYNYHMRVQDKYIEGAFGKGHPNAVDAMREISLVLINYNQALNGIKAFTPGVVPVAGLHITDRDDPLPERVKKFMDESKDGFIYFSFGSMVRIETFPKHILHALYRSFEKIAPVRVLMKIAKPEDLPAGLPSNVITHNWLAQLQVLKHKNIKAFVTHGGTMGTQEAVYHAVPMIGIPLFGDQHINIKTYVKKNLAVYVNRHELTEETFTRAVREILTNPIYKESSEKYSKAFKDVPMKPLETAIYWVEYVARHGKNALRSPLSDMPCLDCVAKMKFFLSCLVVLASILQWANGLRILGMFPLHGKSHFHMCGSIMRGMAERGHQVDVYSHFPLKKPIPNYTDYSLAGTLPALANNITWDYVSKVQSGVSIPRMLAFGGDPVCKLMGLPLLQNLIRSPPKDPPYDVVVVEPAFANCHMVWGRLLNVPMVVVSTTPNVFDWYNEPLGNPVNYASDPSVFARTVAPMSFLDKLHNMYLHLYVSWAMAYFSREQDALVKEYVGHGYPSVYDLQKDTALVLLNHNVALNGVKAQTSSIVSIGGVHVLDDDSTQLSKQVEKFLDESKNGFIYVSFGSMVRLETFPKPVIDAFYAMFKNIAPVRVLMKIAKPEELQPGLPSNVIVQTWLPQIKVLKHKNIKGFVTHGGLLGTMEAVYHEVPMVGVPLFGDQHLNLEVYVRKNVAIKLLLENINEKSLTESVKAMLENPLYKKSVRQVSKMMRDTPMKPMDTAAYWIEFVARHGKDALRSPLTDMPWWEASLWDVYTFILSIIFLLLYVIKLILGRFLALFKRNTELKKQRSTKVKRN</sequence>
<dbReference type="PANTHER" id="PTHR48043">
    <property type="entry name" value="EG:EG0003.4 PROTEIN-RELATED"/>
    <property type="match status" value="1"/>
</dbReference>